<keyword evidence="2" id="KW-1185">Reference proteome</keyword>
<keyword evidence="1" id="KW-0378">Hydrolase</keyword>
<proteinExistence type="predicted"/>
<sequence>MVGLKEIFMELEEARKGEKVWLRMEARHGRSRRSAEALDAFERKILRRIYGPIQEGGAGHVQCLDDTRMPKRMMEMNLQGNRPRGKPRARWEDNVAVDARDLMQVTN</sequence>
<gene>
    <name evidence="1" type="ORF">RF55_7099</name>
</gene>
<organism evidence="1 2">
    <name type="scientific">Lasius niger</name>
    <name type="common">Black garden ant</name>
    <dbReference type="NCBI Taxonomy" id="67767"/>
    <lineage>
        <taxon>Eukaryota</taxon>
        <taxon>Metazoa</taxon>
        <taxon>Ecdysozoa</taxon>
        <taxon>Arthropoda</taxon>
        <taxon>Hexapoda</taxon>
        <taxon>Insecta</taxon>
        <taxon>Pterygota</taxon>
        <taxon>Neoptera</taxon>
        <taxon>Endopterygota</taxon>
        <taxon>Hymenoptera</taxon>
        <taxon>Apocrita</taxon>
        <taxon>Aculeata</taxon>
        <taxon>Formicoidea</taxon>
        <taxon>Formicidae</taxon>
        <taxon>Formicinae</taxon>
        <taxon>Lasius</taxon>
        <taxon>Lasius</taxon>
    </lineage>
</organism>
<comment type="caution">
    <text evidence="1">The sequence shown here is derived from an EMBL/GenBank/DDBJ whole genome shotgun (WGS) entry which is preliminary data.</text>
</comment>
<dbReference type="AlphaFoldDB" id="A0A0J7KRD6"/>
<dbReference type="GO" id="GO:0003964">
    <property type="term" value="F:RNA-directed DNA polymerase activity"/>
    <property type="evidence" value="ECO:0007669"/>
    <property type="project" value="UniProtKB-KW"/>
</dbReference>
<dbReference type="Proteomes" id="UP000036403">
    <property type="component" value="Unassembled WGS sequence"/>
</dbReference>
<name>A0A0J7KRD6_LASNI</name>
<keyword evidence="1" id="KW-0255">Endonuclease</keyword>
<keyword evidence="1" id="KW-0548">Nucleotidyltransferase</keyword>
<evidence type="ECO:0000313" key="1">
    <source>
        <dbReference type="EMBL" id="KMQ92861.1"/>
    </source>
</evidence>
<dbReference type="OrthoDB" id="6819241at2759"/>
<dbReference type="PaxDb" id="67767-A0A0J7KRD6"/>
<keyword evidence="1" id="KW-0808">Transferase</keyword>
<accession>A0A0J7KRD6</accession>
<dbReference type="EMBL" id="LBMM01004051">
    <property type="protein sequence ID" value="KMQ92861.1"/>
    <property type="molecule type" value="Genomic_DNA"/>
</dbReference>
<protein>
    <submittedName>
        <fullName evidence="1">Endonuclease-reverse transcriptase</fullName>
    </submittedName>
</protein>
<reference evidence="1 2" key="1">
    <citation type="submission" date="2015-04" db="EMBL/GenBank/DDBJ databases">
        <title>Lasius niger genome sequencing.</title>
        <authorList>
            <person name="Konorov E.A."/>
            <person name="Nikitin M.A."/>
            <person name="Kirill M.V."/>
            <person name="Chang P."/>
        </authorList>
    </citation>
    <scope>NUCLEOTIDE SEQUENCE [LARGE SCALE GENOMIC DNA]</scope>
    <source>
        <tissue evidence="1">Whole</tissue>
    </source>
</reference>
<dbReference type="GO" id="GO:0004519">
    <property type="term" value="F:endonuclease activity"/>
    <property type="evidence" value="ECO:0007669"/>
    <property type="project" value="UniProtKB-KW"/>
</dbReference>
<keyword evidence="1" id="KW-0540">Nuclease</keyword>
<keyword evidence="1" id="KW-0695">RNA-directed DNA polymerase</keyword>
<evidence type="ECO:0000313" key="2">
    <source>
        <dbReference type="Proteomes" id="UP000036403"/>
    </source>
</evidence>